<keyword evidence="2" id="KW-1185">Reference proteome</keyword>
<name>A0AAV4VGJ7_9ARAC</name>
<sequence>MRERYKKRHVIQVSLEMLLFDCFNILKKRKELKILWKKLSGLFTGIHLRDVLSHGDVLLENISLHLDQDDLPSNLIEKMLELIKDAPALAALSRVWRDTKPLDDEEFELEISKSELSNKIQKCPRWKEYMFLLPLERNKLLNQRVAKTVSDSKIL</sequence>
<dbReference type="EMBL" id="BPLQ01013029">
    <property type="protein sequence ID" value="GIY69267.1"/>
    <property type="molecule type" value="Genomic_DNA"/>
</dbReference>
<evidence type="ECO:0000313" key="2">
    <source>
        <dbReference type="Proteomes" id="UP001054837"/>
    </source>
</evidence>
<dbReference type="AlphaFoldDB" id="A0AAV4VGJ7"/>
<proteinExistence type="predicted"/>
<accession>A0AAV4VGJ7</accession>
<reference evidence="1 2" key="1">
    <citation type="submission" date="2021-06" db="EMBL/GenBank/DDBJ databases">
        <title>Caerostris darwini draft genome.</title>
        <authorList>
            <person name="Kono N."/>
            <person name="Arakawa K."/>
        </authorList>
    </citation>
    <scope>NUCLEOTIDE SEQUENCE [LARGE SCALE GENOMIC DNA]</scope>
</reference>
<evidence type="ECO:0000313" key="1">
    <source>
        <dbReference type="EMBL" id="GIY69267.1"/>
    </source>
</evidence>
<protein>
    <submittedName>
        <fullName evidence="1">Uncharacterized protein</fullName>
    </submittedName>
</protein>
<comment type="caution">
    <text evidence="1">The sequence shown here is derived from an EMBL/GenBank/DDBJ whole genome shotgun (WGS) entry which is preliminary data.</text>
</comment>
<gene>
    <name evidence="1" type="ORF">CDAR_235561</name>
</gene>
<dbReference type="Proteomes" id="UP001054837">
    <property type="component" value="Unassembled WGS sequence"/>
</dbReference>
<organism evidence="1 2">
    <name type="scientific">Caerostris darwini</name>
    <dbReference type="NCBI Taxonomy" id="1538125"/>
    <lineage>
        <taxon>Eukaryota</taxon>
        <taxon>Metazoa</taxon>
        <taxon>Ecdysozoa</taxon>
        <taxon>Arthropoda</taxon>
        <taxon>Chelicerata</taxon>
        <taxon>Arachnida</taxon>
        <taxon>Araneae</taxon>
        <taxon>Araneomorphae</taxon>
        <taxon>Entelegynae</taxon>
        <taxon>Araneoidea</taxon>
        <taxon>Araneidae</taxon>
        <taxon>Caerostris</taxon>
    </lineage>
</organism>